<dbReference type="SUPFAM" id="SSF53474">
    <property type="entry name" value="alpha/beta-Hydrolases"/>
    <property type="match status" value="1"/>
</dbReference>
<evidence type="ECO:0000313" key="3">
    <source>
        <dbReference type="Proteomes" id="UP000682713"/>
    </source>
</evidence>
<evidence type="ECO:0000259" key="1">
    <source>
        <dbReference type="Pfam" id="PF00561"/>
    </source>
</evidence>
<dbReference type="PRINTS" id="PR00111">
    <property type="entry name" value="ABHYDROLASE"/>
</dbReference>
<dbReference type="GO" id="GO:0046464">
    <property type="term" value="P:acylglycerol catabolic process"/>
    <property type="evidence" value="ECO:0007669"/>
    <property type="project" value="TreeGrafter"/>
</dbReference>
<dbReference type="GO" id="GO:0016020">
    <property type="term" value="C:membrane"/>
    <property type="evidence" value="ECO:0007669"/>
    <property type="project" value="TreeGrafter"/>
</dbReference>
<dbReference type="InterPro" id="IPR029058">
    <property type="entry name" value="AB_hydrolase_fold"/>
</dbReference>
<dbReference type="AlphaFoldDB" id="A0A942TM85"/>
<dbReference type="Gene3D" id="3.40.50.1820">
    <property type="entry name" value="alpha/beta hydrolase"/>
    <property type="match status" value="1"/>
</dbReference>
<sequence length="298" mass="34289">MSNYTMAFRTIEGSEKFKHMYDANLSLWKVDYESFYVTTRFGETHILAAGPKDAHPLILLHGFGFGATMWYANIHELSQQYRTYAIDILADFNLSVVTKPYKEKKDCAKWLSDVLHALEIDQTAVCGHSAGGWQAINFSILYPEKVNKLILLAPAASFIPFYKQFFVRLFSIMIIPKRSFVINSFCSWFVAKGNKVESSLFEQFYLGLKHYKFTKTIVPSVFSHEDFKKINMPTLVMVGDKEVIYNYEKMLKKAQQLIPHINSKVIQNAGHALSIEQANEVNDHIIQFLNKKETIETL</sequence>
<comment type="caution">
    <text evidence="2">The sequence shown here is derived from an EMBL/GenBank/DDBJ whole genome shotgun (WGS) entry which is preliminary data.</text>
</comment>
<dbReference type="InterPro" id="IPR050266">
    <property type="entry name" value="AB_hydrolase_sf"/>
</dbReference>
<dbReference type="EMBL" id="JAGYPJ010000001">
    <property type="protein sequence ID" value="MBS4200790.1"/>
    <property type="molecule type" value="Genomic_DNA"/>
</dbReference>
<evidence type="ECO:0000313" key="2">
    <source>
        <dbReference type="EMBL" id="MBS4200790.1"/>
    </source>
</evidence>
<keyword evidence="2" id="KW-0378">Hydrolase</keyword>
<dbReference type="GO" id="GO:0047372">
    <property type="term" value="F:monoacylglycerol lipase activity"/>
    <property type="evidence" value="ECO:0007669"/>
    <property type="project" value="TreeGrafter"/>
</dbReference>
<dbReference type="Proteomes" id="UP000682713">
    <property type="component" value="Unassembled WGS sequence"/>
</dbReference>
<name>A0A942TM85_9BACI</name>
<dbReference type="Pfam" id="PF00561">
    <property type="entry name" value="Abhydrolase_1"/>
    <property type="match status" value="1"/>
</dbReference>
<feature type="domain" description="AB hydrolase-1" evidence="1">
    <location>
        <begin position="56"/>
        <end position="157"/>
    </location>
</feature>
<dbReference type="PANTHER" id="PTHR43798">
    <property type="entry name" value="MONOACYLGLYCEROL LIPASE"/>
    <property type="match status" value="1"/>
</dbReference>
<protein>
    <submittedName>
        <fullName evidence="2">Alpha/beta hydrolase</fullName>
    </submittedName>
</protein>
<dbReference type="InterPro" id="IPR000073">
    <property type="entry name" value="AB_hydrolase_1"/>
</dbReference>
<proteinExistence type="predicted"/>
<organism evidence="2 3">
    <name type="scientific">Lederbergia citrisecunda</name>
    <dbReference type="NCBI Taxonomy" id="2833583"/>
    <lineage>
        <taxon>Bacteria</taxon>
        <taxon>Bacillati</taxon>
        <taxon>Bacillota</taxon>
        <taxon>Bacilli</taxon>
        <taxon>Bacillales</taxon>
        <taxon>Bacillaceae</taxon>
        <taxon>Lederbergia</taxon>
    </lineage>
</organism>
<gene>
    <name evidence="2" type="ORF">KHA93_14235</name>
</gene>
<reference evidence="2 3" key="1">
    <citation type="submission" date="2021-05" db="EMBL/GenBank/DDBJ databases">
        <title>Novel Bacillus species.</title>
        <authorList>
            <person name="Liu G."/>
        </authorList>
    </citation>
    <scope>NUCLEOTIDE SEQUENCE [LARGE SCALE GENOMIC DNA]</scope>
    <source>
        <strain evidence="2 3">FJAT-49732</strain>
    </source>
</reference>
<dbReference type="PANTHER" id="PTHR43798:SF33">
    <property type="entry name" value="HYDROLASE, PUTATIVE (AFU_ORTHOLOGUE AFUA_2G14860)-RELATED"/>
    <property type="match status" value="1"/>
</dbReference>
<dbReference type="RefSeq" id="WP_213111329.1">
    <property type="nucleotide sequence ID" value="NZ_JAGYPJ010000001.1"/>
</dbReference>
<accession>A0A942TM85</accession>
<keyword evidence="3" id="KW-1185">Reference proteome</keyword>